<gene>
    <name evidence="8" type="ORF">OSSY52_02310</name>
</gene>
<comment type="catalytic activity">
    <reaction evidence="7">
        <text>RNA(n) + a ribonucleoside 5'-triphosphate = RNA(n+1) + diphosphate</text>
        <dbReference type="Rhea" id="RHEA:21248"/>
        <dbReference type="Rhea" id="RHEA-COMP:14527"/>
        <dbReference type="Rhea" id="RHEA-COMP:17342"/>
        <dbReference type="ChEBI" id="CHEBI:33019"/>
        <dbReference type="ChEBI" id="CHEBI:61557"/>
        <dbReference type="ChEBI" id="CHEBI:140395"/>
        <dbReference type="EC" id="2.7.7.6"/>
    </reaction>
</comment>
<dbReference type="Gene3D" id="3.90.940.10">
    <property type="match status" value="1"/>
</dbReference>
<dbReference type="Pfam" id="PF01192">
    <property type="entry name" value="RNA_pol_Rpb6"/>
    <property type="match status" value="1"/>
</dbReference>
<protein>
    <recommendedName>
        <fullName evidence="3">DNA-directed RNA polymerase subunit omega</fullName>
        <ecNumber evidence="2">2.7.7.6</ecNumber>
    </recommendedName>
    <alternativeName>
        <fullName evidence="6">Transcriptase subunit omega</fullName>
    </alternativeName>
</protein>
<keyword evidence="9" id="KW-1185">Reference proteome</keyword>
<evidence type="ECO:0000256" key="4">
    <source>
        <dbReference type="ARBA" id="ARBA00022478"/>
    </source>
</evidence>
<dbReference type="InterPro" id="IPR006110">
    <property type="entry name" value="Pol_omega/Rpo6/RPB6"/>
</dbReference>
<dbReference type="Proteomes" id="UP000516361">
    <property type="component" value="Chromosome"/>
</dbReference>
<dbReference type="InParanoid" id="A0A7G1G1L7"/>
<reference evidence="8 9" key="1">
    <citation type="submission" date="2018-06" db="EMBL/GenBank/DDBJ databases">
        <title>Genome sequencing of Oceanotoga sp. sy52.</title>
        <authorList>
            <person name="Mori K."/>
        </authorList>
    </citation>
    <scope>NUCLEOTIDE SEQUENCE [LARGE SCALE GENOMIC DNA]</scope>
    <source>
        <strain evidence="9">sy52</strain>
    </source>
</reference>
<dbReference type="GO" id="GO:0000428">
    <property type="term" value="C:DNA-directed RNA polymerase complex"/>
    <property type="evidence" value="ECO:0007669"/>
    <property type="project" value="UniProtKB-KW"/>
</dbReference>
<sequence>MKLGFNYDKIMGKIGLKYVVPIIAAKRAEVLKNTEELEQTKKSRDYVTKAMKEMEEGTTFVKNQENLDSVRTDLK</sequence>
<evidence type="ECO:0000256" key="5">
    <source>
        <dbReference type="ARBA" id="ARBA00023163"/>
    </source>
</evidence>
<dbReference type="SUPFAM" id="SSF63562">
    <property type="entry name" value="RPB6/omega subunit-like"/>
    <property type="match status" value="1"/>
</dbReference>
<accession>A0A7G1G1L7</accession>
<dbReference type="GO" id="GO:0003899">
    <property type="term" value="F:DNA-directed RNA polymerase activity"/>
    <property type="evidence" value="ECO:0007669"/>
    <property type="project" value="UniProtKB-EC"/>
</dbReference>
<dbReference type="EC" id="2.7.7.6" evidence="2"/>
<evidence type="ECO:0000256" key="1">
    <source>
        <dbReference type="ARBA" id="ARBA00006711"/>
    </source>
</evidence>
<evidence type="ECO:0000256" key="6">
    <source>
        <dbReference type="ARBA" id="ARBA00029924"/>
    </source>
</evidence>
<proteinExistence type="inferred from homology"/>
<evidence type="ECO:0000313" key="8">
    <source>
        <dbReference type="EMBL" id="BBE30090.1"/>
    </source>
</evidence>
<dbReference type="InterPro" id="IPR036161">
    <property type="entry name" value="RPB6/omega-like_sf"/>
</dbReference>
<name>A0A7G1G1L7_9BACT</name>
<dbReference type="KEGG" id="ocy:OSSY52_02310"/>
<comment type="similarity">
    <text evidence="1">Belongs to the RNA polymerase subunit omega family.</text>
</comment>
<dbReference type="AlphaFoldDB" id="A0A7G1G1L7"/>
<dbReference type="EMBL" id="AP018712">
    <property type="protein sequence ID" value="BBE30090.1"/>
    <property type="molecule type" value="Genomic_DNA"/>
</dbReference>
<dbReference type="RefSeq" id="WP_190615222.1">
    <property type="nucleotide sequence ID" value="NZ_AP018712.1"/>
</dbReference>
<evidence type="ECO:0000313" key="9">
    <source>
        <dbReference type="Proteomes" id="UP000516361"/>
    </source>
</evidence>
<dbReference type="GO" id="GO:0003677">
    <property type="term" value="F:DNA binding"/>
    <property type="evidence" value="ECO:0007669"/>
    <property type="project" value="InterPro"/>
</dbReference>
<evidence type="ECO:0000256" key="2">
    <source>
        <dbReference type="ARBA" id="ARBA00012418"/>
    </source>
</evidence>
<evidence type="ECO:0000256" key="7">
    <source>
        <dbReference type="ARBA" id="ARBA00048552"/>
    </source>
</evidence>
<keyword evidence="5" id="KW-0804">Transcription</keyword>
<dbReference type="GO" id="GO:0006351">
    <property type="term" value="P:DNA-templated transcription"/>
    <property type="evidence" value="ECO:0007669"/>
    <property type="project" value="InterPro"/>
</dbReference>
<organism evidence="8 9">
    <name type="scientific">Tepiditoga spiralis</name>
    <dbReference type="NCBI Taxonomy" id="2108365"/>
    <lineage>
        <taxon>Bacteria</taxon>
        <taxon>Thermotogati</taxon>
        <taxon>Thermotogota</taxon>
        <taxon>Thermotogae</taxon>
        <taxon>Petrotogales</taxon>
        <taxon>Petrotogaceae</taxon>
        <taxon>Tepiditoga</taxon>
    </lineage>
</organism>
<evidence type="ECO:0000256" key="3">
    <source>
        <dbReference type="ARBA" id="ARBA00013725"/>
    </source>
</evidence>
<keyword evidence="4" id="KW-0240">DNA-directed RNA polymerase</keyword>